<dbReference type="GO" id="GO:0006355">
    <property type="term" value="P:regulation of DNA-templated transcription"/>
    <property type="evidence" value="ECO:0007669"/>
    <property type="project" value="InterPro"/>
</dbReference>
<evidence type="ECO:0000313" key="21">
    <source>
        <dbReference type="EMBL" id="AEH80205.1"/>
    </source>
</evidence>
<dbReference type="CDD" id="cd00009">
    <property type="entry name" value="AAA"/>
    <property type="match status" value="1"/>
</dbReference>
<comment type="subcellular location">
    <subcellularLocation>
        <location evidence="1">Cytoplasm</location>
    </subcellularLocation>
</comment>
<evidence type="ECO:0000259" key="19">
    <source>
        <dbReference type="PROSITE" id="PS50045"/>
    </source>
</evidence>
<evidence type="ECO:0000256" key="1">
    <source>
        <dbReference type="ARBA" id="ARBA00004496"/>
    </source>
</evidence>
<keyword evidence="4" id="KW-0678">Repressor</keyword>
<reference evidence="21 22" key="1">
    <citation type="journal article" date="2011" name="J. Biotechnol.">
        <title>The complete genome sequence of the dominant Sinorhizobium meliloti field isolate SM11 extends the S. meliloti pan-genome.</title>
        <authorList>
            <person name="Schneiker-Bekel S."/>
            <person name="Wibberg D."/>
            <person name="Bekel T."/>
            <person name="Blom J."/>
            <person name="Linke B."/>
            <person name="Neuweger H."/>
            <person name="Stiens M."/>
            <person name="Vorholter F.J."/>
            <person name="Weidner S."/>
            <person name="Goesmann A."/>
            <person name="Puhler A."/>
            <person name="Schluter A."/>
        </authorList>
    </citation>
    <scope>NUCLEOTIDE SEQUENCE [LARGE SCALE GENOMIC DNA]</scope>
    <source>
        <strain evidence="21 22">SM11</strain>
    </source>
</reference>
<evidence type="ECO:0000256" key="12">
    <source>
        <dbReference type="ARBA" id="ARBA00023163"/>
    </source>
</evidence>
<dbReference type="Gene3D" id="1.10.10.60">
    <property type="entry name" value="Homeodomain-like"/>
    <property type="match status" value="1"/>
</dbReference>
<dbReference type="InterPro" id="IPR025943">
    <property type="entry name" value="Sigma_54_int_dom_ATP-bd_2"/>
</dbReference>
<evidence type="ECO:0000256" key="18">
    <source>
        <dbReference type="SAM" id="MobiDB-lite"/>
    </source>
</evidence>
<keyword evidence="3" id="KW-0963">Cytoplasm</keyword>
<keyword evidence="12" id="KW-0804">Transcription</keyword>
<evidence type="ECO:0000256" key="4">
    <source>
        <dbReference type="ARBA" id="ARBA00022491"/>
    </source>
</evidence>
<dbReference type="InterPro" id="IPR011006">
    <property type="entry name" value="CheY-like_superfamily"/>
</dbReference>
<dbReference type="Gene3D" id="1.10.8.60">
    <property type="match status" value="1"/>
</dbReference>
<gene>
    <name evidence="21" type="primary">tacA</name>
    <name evidence="21" type="ordered locus">SM11_chr2960</name>
</gene>
<dbReference type="PROSITE" id="PS50045">
    <property type="entry name" value="SIGMA54_INTERACT_4"/>
    <property type="match status" value="1"/>
</dbReference>
<evidence type="ECO:0000256" key="13">
    <source>
        <dbReference type="ARBA" id="ARBA00023231"/>
    </source>
</evidence>
<dbReference type="GO" id="GO:0043565">
    <property type="term" value="F:sequence-specific DNA binding"/>
    <property type="evidence" value="ECO:0007669"/>
    <property type="project" value="InterPro"/>
</dbReference>
<dbReference type="PRINTS" id="PR01590">
    <property type="entry name" value="HTHFIS"/>
</dbReference>
<dbReference type="InterPro" id="IPR001789">
    <property type="entry name" value="Sig_transdc_resp-reg_receiver"/>
</dbReference>
<feature type="modified residue" description="4-aspartylphosphate" evidence="17">
    <location>
        <position position="96"/>
    </location>
</feature>
<dbReference type="FunFam" id="3.40.50.300:FF:000006">
    <property type="entry name" value="DNA-binding transcriptional regulator NtrC"/>
    <property type="match status" value="1"/>
</dbReference>
<dbReference type="EMBL" id="CP001830">
    <property type="protein sequence ID" value="AEH80205.1"/>
    <property type="molecule type" value="Genomic_DNA"/>
</dbReference>
<dbReference type="PROSITE" id="PS00675">
    <property type="entry name" value="SIGMA54_INTERACT_1"/>
    <property type="match status" value="1"/>
</dbReference>
<evidence type="ECO:0000259" key="20">
    <source>
        <dbReference type="PROSITE" id="PS50110"/>
    </source>
</evidence>
<feature type="domain" description="Response regulatory" evidence="20">
    <location>
        <begin position="45"/>
        <end position="161"/>
    </location>
</feature>
<dbReference type="HOGENOM" id="CLU_000445_0_6_5"/>
<dbReference type="InterPro" id="IPR058031">
    <property type="entry name" value="AAA_lid_NorR"/>
</dbReference>
<organism evidence="21 22">
    <name type="scientific">Sinorhizobium meliloti (strain SM11)</name>
    <dbReference type="NCBI Taxonomy" id="707241"/>
    <lineage>
        <taxon>Bacteria</taxon>
        <taxon>Pseudomonadati</taxon>
        <taxon>Pseudomonadota</taxon>
        <taxon>Alphaproteobacteria</taxon>
        <taxon>Hyphomicrobiales</taxon>
        <taxon>Rhizobiaceae</taxon>
        <taxon>Sinorhizobium/Ensifer group</taxon>
        <taxon>Sinorhizobium</taxon>
    </lineage>
</organism>
<keyword evidence="5 17" id="KW-0597">Phosphoprotein</keyword>
<dbReference type="InterPro" id="IPR009057">
    <property type="entry name" value="Homeodomain-like_sf"/>
</dbReference>
<keyword evidence="11" id="KW-0010">Activator</keyword>
<dbReference type="Pfam" id="PF00072">
    <property type="entry name" value="Response_reg"/>
    <property type="match status" value="1"/>
</dbReference>
<dbReference type="GO" id="GO:0000160">
    <property type="term" value="P:phosphorelay signal transduction system"/>
    <property type="evidence" value="ECO:0007669"/>
    <property type="project" value="UniProtKB-KW"/>
</dbReference>
<sequence length="554" mass="60305">MDKMQAFLKTGCSAVCGTNGRYDLAHDAGQKYPACPKQEAFVTSHILVIDDDPVQRRLLTNMIERLGHVAHLADNGRSGLELLQRKGGIINVILLDLLMPEMNGHGLLEALAERGIDIPVIVQTGQGGIETVVQAMQAGAFDFLVKPVSPERLSIALGNALKMASRDGKVKTARRPRGGAVGFDDIVSASPAMIRVIDLARRAAQSNIPIVLEGESGVGKEMVARAIQAASDRAAKPFVTVNCGAIPHNLVESILFGHEKGAFTGASEKHSGKFVDADGGTLFLDEIGDLPLDVQVKLLRAVQQGEIETIGARQPQKVNVRLISATNKDLITEVREGRFREDLYYRLNVFPITIPALRRRKEDIPVLVRAFVERFSAEQRLDQRLTVSSGAMALLTSYDWPGNIRQLENAIFRAVVLADGHELTVRDFPQVATQIPGYIVADRSGLSWGEAGPERRPASGQLAAAQADAGAREQPAHSEQTPEGRLENAIASLSEGGEVRKLAEVEEELIRFALKFYRGQMSQVARKLGIGRSTLYRKLKDYGIDPDNPLREAA</sequence>
<dbReference type="GO" id="GO:0005737">
    <property type="term" value="C:cytoplasm"/>
    <property type="evidence" value="ECO:0007669"/>
    <property type="project" value="UniProtKB-SubCell"/>
</dbReference>
<evidence type="ECO:0000256" key="3">
    <source>
        <dbReference type="ARBA" id="ARBA00022490"/>
    </source>
</evidence>
<evidence type="ECO:0000313" key="22">
    <source>
        <dbReference type="Proteomes" id="UP000009045"/>
    </source>
</evidence>
<name>F7X8E1_SINMM</name>
<dbReference type="KEGG" id="smx:SM11_chr2960"/>
<dbReference type="Gene3D" id="3.40.50.300">
    <property type="entry name" value="P-loop containing nucleotide triphosphate hydrolases"/>
    <property type="match status" value="1"/>
</dbReference>
<dbReference type="InterPro" id="IPR002197">
    <property type="entry name" value="HTH_Fis"/>
</dbReference>
<accession>F7X8E1</accession>
<dbReference type="PATRIC" id="fig|707241.3.peg.3085"/>
<dbReference type="AlphaFoldDB" id="F7X8E1"/>
<evidence type="ECO:0000256" key="14">
    <source>
        <dbReference type="ARBA" id="ARBA00029881"/>
    </source>
</evidence>
<evidence type="ECO:0000256" key="10">
    <source>
        <dbReference type="ARBA" id="ARBA00023125"/>
    </source>
</evidence>
<keyword evidence="6" id="KW-0547">Nucleotide-binding</keyword>
<protein>
    <recommendedName>
        <fullName evidence="2">DNA-binding transcriptional regulator NtrC</fullName>
    </recommendedName>
    <alternativeName>
        <fullName evidence="14">Nitrogen regulation protein NR(I)</fullName>
    </alternativeName>
    <alternativeName>
        <fullName evidence="15">Nitrogen regulator I</fullName>
    </alternativeName>
</protein>
<evidence type="ECO:0000256" key="2">
    <source>
        <dbReference type="ARBA" id="ARBA00019059"/>
    </source>
</evidence>
<dbReference type="Pfam" id="PF02954">
    <property type="entry name" value="HTH_8"/>
    <property type="match status" value="1"/>
</dbReference>
<feature type="domain" description="Sigma-54 factor interaction" evidence="19">
    <location>
        <begin position="186"/>
        <end position="416"/>
    </location>
</feature>
<feature type="compositionally biased region" description="Basic and acidic residues" evidence="18">
    <location>
        <begin position="470"/>
        <end position="486"/>
    </location>
</feature>
<keyword evidence="10" id="KW-0238">DNA-binding</keyword>
<dbReference type="InterPro" id="IPR002078">
    <property type="entry name" value="Sigma_54_int"/>
</dbReference>
<keyword evidence="9" id="KW-0805">Transcription regulation</keyword>
<dbReference type="CDD" id="cd00156">
    <property type="entry name" value="REC"/>
    <property type="match status" value="1"/>
</dbReference>
<dbReference type="PROSITE" id="PS00676">
    <property type="entry name" value="SIGMA54_INTERACT_2"/>
    <property type="match status" value="1"/>
</dbReference>
<dbReference type="SMART" id="SM00448">
    <property type="entry name" value="REC"/>
    <property type="match status" value="1"/>
</dbReference>
<dbReference type="PANTHER" id="PTHR32071">
    <property type="entry name" value="TRANSCRIPTIONAL REGULATORY PROTEIN"/>
    <property type="match status" value="1"/>
</dbReference>
<dbReference type="SMART" id="SM00382">
    <property type="entry name" value="AAA"/>
    <property type="match status" value="1"/>
</dbReference>
<proteinExistence type="predicted"/>
<evidence type="ECO:0000256" key="15">
    <source>
        <dbReference type="ARBA" id="ARBA00031910"/>
    </source>
</evidence>
<dbReference type="Proteomes" id="UP000009045">
    <property type="component" value="Chromosome"/>
</dbReference>
<dbReference type="Gene3D" id="3.40.50.2300">
    <property type="match status" value="1"/>
</dbReference>
<evidence type="ECO:0000256" key="7">
    <source>
        <dbReference type="ARBA" id="ARBA00022840"/>
    </source>
</evidence>
<evidence type="ECO:0000256" key="11">
    <source>
        <dbReference type="ARBA" id="ARBA00023159"/>
    </source>
</evidence>
<dbReference type="SUPFAM" id="SSF46689">
    <property type="entry name" value="Homeodomain-like"/>
    <property type="match status" value="1"/>
</dbReference>
<feature type="region of interest" description="Disordered" evidence="18">
    <location>
        <begin position="450"/>
        <end position="486"/>
    </location>
</feature>
<dbReference type="Pfam" id="PF25601">
    <property type="entry name" value="AAA_lid_14"/>
    <property type="match status" value="1"/>
</dbReference>
<dbReference type="InterPro" id="IPR003593">
    <property type="entry name" value="AAA+_ATPase"/>
</dbReference>
<dbReference type="SUPFAM" id="SSF52172">
    <property type="entry name" value="CheY-like"/>
    <property type="match status" value="1"/>
</dbReference>
<keyword evidence="7" id="KW-0067">ATP-binding</keyword>
<evidence type="ECO:0000256" key="6">
    <source>
        <dbReference type="ARBA" id="ARBA00022741"/>
    </source>
</evidence>
<evidence type="ECO:0000256" key="5">
    <source>
        <dbReference type="ARBA" id="ARBA00022553"/>
    </source>
</evidence>
<evidence type="ECO:0000256" key="17">
    <source>
        <dbReference type="PROSITE-ProRule" id="PRU00169"/>
    </source>
</evidence>
<dbReference type="PROSITE" id="PS00688">
    <property type="entry name" value="SIGMA54_INTERACT_3"/>
    <property type="match status" value="1"/>
</dbReference>
<keyword evidence="13" id="KW-0535">Nitrogen fixation</keyword>
<dbReference type="PROSITE" id="PS50110">
    <property type="entry name" value="RESPONSE_REGULATORY"/>
    <property type="match status" value="1"/>
</dbReference>
<evidence type="ECO:0000256" key="9">
    <source>
        <dbReference type="ARBA" id="ARBA00023015"/>
    </source>
</evidence>
<comment type="function">
    <text evidence="16">Member of the two-component regulatory system NtrB/NtrC, which controls expression of the nitrogen-regulated (ntr) genes in response to nitrogen limitation. Phosphorylated NtrC binds directly to DNA and stimulates the formation of open promoter-sigma54-RNA polymerase complexes.</text>
</comment>
<dbReference type="InterPro" id="IPR025944">
    <property type="entry name" value="Sigma_54_int_dom_CS"/>
</dbReference>
<evidence type="ECO:0000256" key="16">
    <source>
        <dbReference type="ARBA" id="ARBA00043886"/>
    </source>
</evidence>
<dbReference type="GO" id="GO:0005524">
    <property type="term" value="F:ATP binding"/>
    <property type="evidence" value="ECO:0007669"/>
    <property type="project" value="UniProtKB-KW"/>
</dbReference>
<keyword evidence="8" id="KW-0902">Two-component regulatory system</keyword>
<dbReference type="InterPro" id="IPR027417">
    <property type="entry name" value="P-loop_NTPase"/>
</dbReference>
<dbReference type="Pfam" id="PF00158">
    <property type="entry name" value="Sigma54_activat"/>
    <property type="match status" value="1"/>
</dbReference>
<dbReference type="PANTHER" id="PTHR32071:SF95">
    <property type="entry name" value="DNA-BINDING TRANSCRIPTIONAL REGULATOR NTRC"/>
    <property type="match status" value="1"/>
</dbReference>
<dbReference type="InterPro" id="IPR025662">
    <property type="entry name" value="Sigma_54_int_dom_ATP-bd_1"/>
</dbReference>
<evidence type="ECO:0000256" key="8">
    <source>
        <dbReference type="ARBA" id="ARBA00023012"/>
    </source>
</evidence>
<feature type="compositionally biased region" description="Low complexity" evidence="18">
    <location>
        <begin position="458"/>
        <end position="469"/>
    </location>
</feature>
<dbReference type="SUPFAM" id="SSF52540">
    <property type="entry name" value="P-loop containing nucleoside triphosphate hydrolases"/>
    <property type="match status" value="1"/>
</dbReference>